<dbReference type="EMBL" id="AP014959">
    <property type="protein sequence ID" value="BAS85536.1"/>
    <property type="molecule type" value="Genomic_DNA"/>
</dbReference>
<dbReference type="Proteomes" id="UP000059680">
    <property type="component" value="Chromosome 3"/>
</dbReference>
<protein>
    <submittedName>
        <fullName evidence="2">Os03g0654200 protein</fullName>
    </submittedName>
</protein>
<proteinExistence type="predicted"/>
<dbReference type="PaxDb" id="39947-A0A0P0W146"/>
<sequence length="121" mass="13348">MDMSFEMENACFPNTMPSIDCCIFAVHVIDMAILNDLECLCGLKDERSFFDNGLSLQDMADFYSSSICQGQDLINAQVVVDACEGMEQRSKMPSMPPQRLLESRVRVEASPADSPTPPAST</sequence>
<dbReference type="AlphaFoldDB" id="A0A0P0W146"/>
<organism evidence="2 3">
    <name type="scientific">Oryza sativa subsp. japonica</name>
    <name type="common">Rice</name>
    <dbReference type="NCBI Taxonomy" id="39947"/>
    <lineage>
        <taxon>Eukaryota</taxon>
        <taxon>Viridiplantae</taxon>
        <taxon>Streptophyta</taxon>
        <taxon>Embryophyta</taxon>
        <taxon>Tracheophyta</taxon>
        <taxon>Spermatophyta</taxon>
        <taxon>Magnoliopsida</taxon>
        <taxon>Liliopsida</taxon>
        <taxon>Poales</taxon>
        <taxon>Poaceae</taxon>
        <taxon>BOP clade</taxon>
        <taxon>Oryzoideae</taxon>
        <taxon>Oryzeae</taxon>
        <taxon>Oryzinae</taxon>
        <taxon>Oryza</taxon>
        <taxon>Oryza sativa</taxon>
    </lineage>
</organism>
<keyword evidence="3" id="KW-1185">Reference proteome</keyword>
<reference evidence="3" key="1">
    <citation type="journal article" date="2005" name="Nature">
        <title>The map-based sequence of the rice genome.</title>
        <authorList>
            <consortium name="International rice genome sequencing project (IRGSP)"/>
            <person name="Matsumoto T."/>
            <person name="Wu J."/>
            <person name="Kanamori H."/>
            <person name="Katayose Y."/>
            <person name="Fujisawa M."/>
            <person name="Namiki N."/>
            <person name="Mizuno H."/>
            <person name="Yamamoto K."/>
            <person name="Antonio B.A."/>
            <person name="Baba T."/>
            <person name="Sakata K."/>
            <person name="Nagamura Y."/>
            <person name="Aoki H."/>
            <person name="Arikawa K."/>
            <person name="Arita K."/>
            <person name="Bito T."/>
            <person name="Chiden Y."/>
            <person name="Fujitsuka N."/>
            <person name="Fukunaka R."/>
            <person name="Hamada M."/>
            <person name="Harada C."/>
            <person name="Hayashi A."/>
            <person name="Hijishita S."/>
            <person name="Honda M."/>
            <person name="Hosokawa S."/>
            <person name="Ichikawa Y."/>
            <person name="Idonuma A."/>
            <person name="Iijima M."/>
            <person name="Ikeda M."/>
            <person name="Ikeno M."/>
            <person name="Ito K."/>
            <person name="Ito S."/>
            <person name="Ito T."/>
            <person name="Ito Y."/>
            <person name="Ito Y."/>
            <person name="Iwabuchi A."/>
            <person name="Kamiya K."/>
            <person name="Karasawa W."/>
            <person name="Kurita K."/>
            <person name="Katagiri S."/>
            <person name="Kikuta A."/>
            <person name="Kobayashi H."/>
            <person name="Kobayashi N."/>
            <person name="Machita K."/>
            <person name="Maehara T."/>
            <person name="Masukawa M."/>
            <person name="Mizubayashi T."/>
            <person name="Mukai Y."/>
            <person name="Nagasaki H."/>
            <person name="Nagata Y."/>
            <person name="Naito S."/>
            <person name="Nakashima M."/>
            <person name="Nakama Y."/>
            <person name="Nakamichi Y."/>
            <person name="Nakamura M."/>
            <person name="Meguro A."/>
            <person name="Negishi M."/>
            <person name="Ohta I."/>
            <person name="Ohta T."/>
            <person name="Okamoto M."/>
            <person name="Ono N."/>
            <person name="Saji S."/>
            <person name="Sakaguchi M."/>
            <person name="Sakai K."/>
            <person name="Shibata M."/>
            <person name="Shimokawa T."/>
            <person name="Song J."/>
            <person name="Takazaki Y."/>
            <person name="Terasawa K."/>
            <person name="Tsugane M."/>
            <person name="Tsuji K."/>
            <person name="Ueda S."/>
            <person name="Waki K."/>
            <person name="Yamagata H."/>
            <person name="Yamamoto M."/>
            <person name="Yamamoto S."/>
            <person name="Yamane H."/>
            <person name="Yoshiki S."/>
            <person name="Yoshihara R."/>
            <person name="Yukawa K."/>
            <person name="Zhong H."/>
            <person name="Yano M."/>
            <person name="Yuan Q."/>
            <person name="Ouyang S."/>
            <person name="Liu J."/>
            <person name="Jones K.M."/>
            <person name="Gansberger K."/>
            <person name="Moffat K."/>
            <person name="Hill J."/>
            <person name="Bera J."/>
            <person name="Fadrosh D."/>
            <person name="Jin S."/>
            <person name="Johri S."/>
            <person name="Kim M."/>
            <person name="Overton L."/>
            <person name="Reardon M."/>
            <person name="Tsitrin T."/>
            <person name="Vuong H."/>
            <person name="Weaver B."/>
            <person name="Ciecko A."/>
            <person name="Tallon L."/>
            <person name="Jackson J."/>
            <person name="Pai G."/>
            <person name="Aken S.V."/>
            <person name="Utterback T."/>
            <person name="Reidmuller S."/>
            <person name="Feldblyum T."/>
            <person name="Hsiao J."/>
            <person name="Zismann V."/>
            <person name="Iobst S."/>
            <person name="de Vazeille A.R."/>
            <person name="Buell C.R."/>
            <person name="Ying K."/>
            <person name="Li Y."/>
            <person name="Lu T."/>
            <person name="Huang Y."/>
            <person name="Zhao Q."/>
            <person name="Feng Q."/>
            <person name="Zhang L."/>
            <person name="Zhu J."/>
            <person name="Weng Q."/>
            <person name="Mu J."/>
            <person name="Lu Y."/>
            <person name="Fan D."/>
            <person name="Liu Y."/>
            <person name="Guan J."/>
            <person name="Zhang Y."/>
            <person name="Yu S."/>
            <person name="Liu X."/>
            <person name="Zhang Y."/>
            <person name="Hong G."/>
            <person name="Han B."/>
            <person name="Choisne N."/>
            <person name="Demange N."/>
            <person name="Orjeda G."/>
            <person name="Samain S."/>
            <person name="Cattolico L."/>
            <person name="Pelletier E."/>
            <person name="Couloux A."/>
            <person name="Segurens B."/>
            <person name="Wincker P."/>
            <person name="D'Hont A."/>
            <person name="Scarpelli C."/>
            <person name="Weissenbach J."/>
            <person name="Salanoubat M."/>
            <person name="Quetier F."/>
            <person name="Yu Y."/>
            <person name="Kim H.R."/>
            <person name="Rambo T."/>
            <person name="Currie J."/>
            <person name="Collura K."/>
            <person name="Luo M."/>
            <person name="Yang T."/>
            <person name="Ammiraju J.S.S."/>
            <person name="Engler F."/>
            <person name="Soderlund C."/>
            <person name="Wing R.A."/>
            <person name="Palmer L.E."/>
            <person name="de la Bastide M."/>
            <person name="Spiegel L."/>
            <person name="Nascimento L."/>
            <person name="Zutavern T."/>
            <person name="O'Shaughnessy A."/>
            <person name="Dike S."/>
            <person name="Dedhia N."/>
            <person name="Preston R."/>
            <person name="Balija V."/>
            <person name="McCombie W.R."/>
            <person name="Chow T."/>
            <person name="Chen H."/>
            <person name="Chung M."/>
            <person name="Chen C."/>
            <person name="Shaw J."/>
            <person name="Wu H."/>
            <person name="Hsiao K."/>
            <person name="Chao Y."/>
            <person name="Chu M."/>
            <person name="Cheng C."/>
            <person name="Hour A."/>
            <person name="Lee P."/>
            <person name="Lin S."/>
            <person name="Lin Y."/>
            <person name="Liou J."/>
            <person name="Liu S."/>
            <person name="Hsing Y."/>
            <person name="Raghuvanshi S."/>
            <person name="Mohanty A."/>
            <person name="Bharti A.K."/>
            <person name="Gaur A."/>
            <person name="Gupta V."/>
            <person name="Kumar D."/>
            <person name="Ravi V."/>
            <person name="Vij S."/>
            <person name="Kapur A."/>
            <person name="Khurana P."/>
            <person name="Khurana P."/>
            <person name="Khurana J.P."/>
            <person name="Tyagi A.K."/>
            <person name="Gaikwad K."/>
            <person name="Singh A."/>
            <person name="Dalal V."/>
            <person name="Srivastava S."/>
            <person name="Dixit A."/>
            <person name="Pal A.K."/>
            <person name="Ghazi I.A."/>
            <person name="Yadav M."/>
            <person name="Pandit A."/>
            <person name="Bhargava A."/>
            <person name="Sureshbabu K."/>
            <person name="Batra K."/>
            <person name="Sharma T.R."/>
            <person name="Mohapatra T."/>
            <person name="Singh N.K."/>
            <person name="Messing J."/>
            <person name="Nelson A.B."/>
            <person name="Fuks G."/>
            <person name="Kavchok S."/>
            <person name="Keizer G."/>
            <person name="Linton E."/>
            <person name="Llaca V."/>
            <person name="Song R."/>
            <person name="Tanyolac B."/>
            <person name="Young S."/>
            <person name="Ho-Il K."/>
            <person name="Hahn J.H."/>
            <person name="Sangsakoo G."/>
            <person name="Vanavichit A."/>
            <person name="de Mattos Luiz.A.T."/>
            <person name="Zimmer P.D."/>
            <person name="Malone G."/>
            <person name="Dellagostin O."/>
            <person name="de Oliveira A.C."/>
            <person name="Bevan M."/>
            <person name="Bancroft I."/>
            <person name="Minx P."/>
            <person name="Cordum H."/>
            <person name="Wilson R."/>
            <person name="Cheng Z."/>
            <person name="Jin W."/>
            <person name="Jiang J."/>
            <person name="Leong S.A."/>
            <person name="Iwama H."/>
            <person name="Gojobori T."/>
            <person name="Itoh T."/>
            <person name="Niimura Y."/>
            <person name="Fujii Y."/>
            <person name="Habara T."/>
            <person name="Sakai H."/>
            <person name="Sato Y."/>
            <person name="Wilson G."/>
            <person name="Kumar K."/>
            <person name="McCouch S."/>
            <person name="Juretic N."/>
            <person name="Hoen D."/>
            <person name="Wright S."/>
            <person name="Bruskiewich R."/>
            <person name="Bureau T."/>
            <person name="Miyao A."/>
            <person name="Hirochika H."/>
            <person name="Nishikawa T."/>
            <person name="Kadowaki K."/>
            <person name="Sugiura M."/>
            <person name="Burr B."/>
            <person name="Sasaki T."/>
        </authorList>
    </citation>
    <scope>NUCLEOTIDE SEQUENCE [LARGE SCALE GENOMIC DNA]</scope>
    <source>
        <strain evidence="3">cv. Nipponbare</strain>
    </source>
</reference>
<dbReference type="InParanoid" id="A0A0P0W146"/>
<evidence type="ECO:0000313" key="3">
    <source>
        <dbReference type="Proteomes" id="UP000059680"/>
    </source>
</evidence>
<reference evidence="2 3" key="3">
    <citation type="journal article" date="2013" name="Rice">
        <title>Improvement of the Oryza sativa Nipponbare reference genome using next generation sequence and optical map data.</title>
        <authorList>
            <person name="Kawahara Y."/>
            <person name="de la Bastide M."/>
            <person name="Hamilton J.P."/>
            <person name="Kanamori H."/>
            <person name="McCombie W.R."/>
            <person name="Ouyang S."/>
            <person name="Schwartz D.C."/>
            <person name="Tanaka T."/>
            <person name="Wu J."/>
            <person name="Zhou S."/>
            <person name="Childs K.L."/>
            <person name="Davidson R.M."/>
            <person name="Lin H."/>
            <person name="Quesada-Ocampo L."/>
            <person name="Vaillancourt B."/>
            <person name="Sakai H."/>
            <person name="Lee S.S."/>
            <person name="Kim J."/>
            <person name="Numa H."/>
            <person name="Itoh T."/>
            <person name="Buell C.R."/>
            <person name="Matsumoto T."/>
        </authorList>
    </citation>
    <scope>NUCLEOTIDE SEQUENCE [LARGE SCALE GENOMIC DNA]</scope>
    <source>
        <strain evidence="3">cv. Nipponbare</strain>
    </source>
</reference>
<evidence type="ECO:0000256" key="1">
    <source>
        <dbReference type="SAM" id="MobiDB-lite"/>
    </source>
</evidence>
<gene>
    <name evidence="2" type="ordered locus">Os03g0654200</name>
    <name evidence="2" type="ORF">OSNPB_030654200</name>
</gene>
<reference evidence="2 3" key="2">
    <citation type="journal article" date="2013" name="Plant Cell Physiol.">
        <title>Rice Annotation Project Database (RAP-DB): an integrative and interactive database for rice genomics.</title>
        <authorList>
            <person name="Sakai H."/>
            <person name="Lee S.S."/>
            <person name="Tanaka T."/>
            <person name="Numa H."/>
            <person name="Kim J."/>
            <person name="Kawahara Y."/>
            <person name="Wakimoto H."/>
            <person name="Yang C.C."/>
            <person name="Iwamoto M."/>
            <person name="Abe T."/>
            <person name="Yamada Y."/>
            <person name="Muto A."/>
            <person name="Inokuchi H."/>
            <person name="Ikemura T."/>
            <person name="Matsumoto T."/>
            <person name="Sasaki T."/>
            <person name="Itoh T."/>
        </authorList>
    </citation>
    <scope>NUCLEOTIDE SEQUENCE [LARGE SCALE GENOMIC DNA]</scope>
    <source>
        <strain evidence="3">cv. Nipponbare</strain>
    </source>
</reference>
<name>A0A0P0W146_ORYSJ</name>
<evidence type="ECO:0000313" key="2">
    <source>
        <dbReference type="EMBL" id="BAS85536.1"/>
    </source>
</evidence>
<accession>A0A0P0W146</accession>
<feature type="region of interest" description="Disordered" evidence="1">
    <location>
        <begin position="87"/>
        <end position="121"/>
    </location>
</feature>